<protein>
    <submittedName>
        <fullName evidence="2">Uncharacterized protein</fullName>
    </submittedName>
</protein>
<feature type="region of interest" description="Disordered" evidence="1">
    <location>
        <begin position="75"/>
        <end position="105"/>
    </location>
</feature>
<proteinExistence type="predicted"/>
<dbReference type="EMBL" id="MSFK01000011">
    <property type="protein sequence ID" value="PWY89615.1"/>
    <property type="molecule type" value="Genomic_DNA"/>
</dbReference>
<sequence>MRRLQIECRAVKRRIQEQCPSSIHFPSKVRQSLWRKYLKCLEDRGGAGGPSFGLQRKSHCHRETKEVRKVRVPRDCRQWPQQPEGEKRPAAISSGGAARRPFNPARPLPAPAKNTLCFCWLFLPPTSHYSFFSCHSHQSQVPTT</sequence>
<keyword evidence="3" id="KW-1185">Reference proteome</keyword>
<dbReference type="GeneID" id="37109586"/>
<name>A0A317WU49_9EURO</name>
<organism evidence="2 3">
    <name type="scientific">Aspergillus sclerotioniger CBS 115572</name>
    <dbReference type="NCBI Taxonomy" id="1450535"/>
    <lineage>
        <taxon>Eukaryota</taxon>
        <taxon>Fungi</taxon>
        <taxon>Dikarya</taxon>
        <taxon>Ascomycota</taxon>
        <taxon>Pezizomycotina</taxon>
        <taxon>Eurotiomycetes</taxon>
        <taxon>Eurotiomycetidae</taxon>
        <taxon>Eurotiales</taxon>
        <taxon>Aspergillaceae</taxon>
        <taxon>Aspergillus</taxon>
        <taxon>Aspergillus subgen. Circumdati</taxon>
    </lineage>
</organism>
<evidence type="ECO:0000313" key="3">
    <source>
        <dbReference type="Proteomes" id="UP000246702"/>
    </source>
</evidence>
<dbReference type="Proteomes" id="UP000246702">
    <property type="component" value="Unassembled WGS sequence"/>
</dbReference>
<evidence type="ECO:0000256" key="1">
    <source>
        <dbReference type="SAM" id="MobiDB-lite"/>
    </source>
</evidence>
<comment type="caution">
    <text evidence="2">The sequence shown here is derived from an EMBL/GenBank/DDBJ whole genome shotgun (WGS) entry which is preliminary data.</text>
</comment>
<gene>
    <name evidence="2" type="ORF">BO94DRAFT_42627</name>
</gene>
<accession>A0A317WU49</accession>
<dbReference type="RefSeq" id="XP_025468526.1">
    <property type="nucleotide sequence ID" value="XM_025607443.1"/>
</dbReference>
<evidence type="ECO:0000313" key="2">
    <source>
        <dbReference type="EMBL" id="PWY89615.1"/>
    </source>
</evidence>
<reference evidence="2 3" key="1">
    <citation type="submission" date="2016-12" db="EMBL/GenBank/DDBJ databases">
        <title>The genomes of Aspergillus section Nigri reveals drivers in fungal speciation.</title>
        <authorList>
            <consortium name="DOE Joint Genome Institute"/>
            <person name="Vesth T.C."/>
            <person name="Nybo J."/>
            <person name="Theobald S."/>
            <person name="Brandl J."/>
            <person name="Frisvad J.C."/>
            <person name="Nielsen K.F."/>
            <person name="Lyhne E.K."/>
            <person name="Kogle M.E."/>
            <person name="Kuo A."/>
            <person name="Riley R."/>
            <person name="Clum A."/>
            <person name="Nolan M."/>
            <person name="Lipzen A."/>
            <person name="Salamov A."/>
            <person name="Henrissat B."/>
            <person name="Wiebenga A."/>
            <person name="De Vries R.P."/>
            <person name="Grigoriev I.V."/>
            <person name="Mortensen U.H."/>
            <person name="Andersen M.R."/>
            <person name="Baker S.E."/>
        </authorList>
    </citation>
    <scope>NUCLEOTIDE SEQUENCE [LARGE SCALE GENOMIC DNA]</scope>
    <source>
        <strain evidence="2 3">CBS 115572</strain>
    </source>
</reference>
<dbReference type="AlphaFoldDB" id="A0A317WU49"/>